<comment type="caution">
    <text evidence="2">The sequence shown here is derived from an EMBL/GenBank/DDBJ whole genome shotgun (WGS) entry which is preliminary data.</text>
</comment>
<protein>
    <submittedName>
        <fullName evidence="2">Uncharacterized protein</fullName>
    </submittedName>
</protein>
<organism evidence="2 3">
    <name type="scientific">Abditibacterium utsteinense</name>
    <dbReference type="NCBI Taxonomy" id="1960156"/>
    <lineage>
        <taxon>Bacteria</taxon>
        <taxon>Pseudomonadati</taxon>
        <taxon>Abditibacteriota</taxon>
        <taxon>Abditibacteriia</taxon>
        <taxon>Abditibacteriales</taxon>
        <taxon>Abditibacteriaceae</taxon>
        <taxon>Abditibacterium</taxon>
    </lineage>
</organism>
<feature type="signal peptide" evidence="1">
    <location>
        <begin position="1"/>
        <end position="33"/>
    </location>
</feature>
<feature type="chain" id="PRO_5015511677" evidence="1">
    <location>
        <begin position="34"/>
        <end position="228"/>
    </location>
</feature>
<evidence type="ECO:0000256" key="1">
    <source>
        <dbReference type="SAM" id="SignalP"/>
    </source>
</evidence>
<dbReference type="AlphaFoldDB" id="A0A2S8SPF8"/>
<accession>A0A2S8SPF8</accession>
<evidence type="ECO:0000313" key="3">
    <source>
        <dbReference type="Proteomes" id="UP000237684"/>
    </source>
</evidence>
<name>A0A2S8SPF8_9BACT</name>
<sequence length="228" mass="25433">MKTNCFDVARPALTKMLLQIAVLPMTFVAVAHAAPVIKNQKAAVTQRPSKISNSAPLFKSSSGRVKPPKPRGMRVNIHSFFRINNSDDGFKDNDVEVYGAVNFKGLSVWRVARDHARTISNQPDPYGSGLDTTGPQRNEIDTGRSSFDVIFDQPSTWTFIVTGYLFDRDKASSDDALWNPFKMPQVINLKDLSERFKARRGGSYTLPGDRNSESADLFIVIDKSEDIF</sequence>
<evidence type="ECO:0000313" key="2">
    <source>
        <dbReference type="EMBL" id="PQV62683.1"/>
    </source>
</evidence>
<proteinExistence type="predicted"/>
<keyword evidence="3" id="KW-1185">Reference proteome</keyword>
<dbReference type="InParanoid" id="A0A2S8SPF8"/>
<dbReference type="Proteomes" id="UP000237684">
    <property type="component" value="Unassembled WGS sequence"/>
</dbReference>
<dbReference type="OrthoDB" id="9983826at2"/>
<dbReference type="EMBL" id="NIGF01000025">
    <property type="protein sequence ID" value="PQV62683.1"/>
    <property type="molecule type" value="Genomic_DNA"/>
</dbReference>
<dbReference type="RefSeq" id="WP_106381196.1">
    <property type="nucleotide sequence ID" value="NZ_NIGF01000025.1"/>
</dbReference>
<gene>
    <name evidence="2" type="ORF">B1R32_12532</name>
</gene>
<keyword evidence="1" id="KW-0732">Signal</keyword>
<reference evidence="2 3" key="1">
    <citation type="journal article" date="2018" name="Syst. Appl. Microbiol.">
        <title>Abditibacterium utsteinense sp. nov., the first cultivated member of candidate phylum FBP, isolated from ice-free Antarctic soil samples.</title>
        <authorList>
            <person name="Tahon G."/>
            <person name="Tytgat B."/>
            <person name="Lebbe L."/>
            <person name="Carlier A."/>
            <person name="Willems A."/>
        </authorList>
    </citation>
    <scope>NUCLEOTIDE SEQUENCE [LARGE SCALE GENOMIC DNA]</scope>
    <source>
        <strain evidence="2 3">LMG 29911</strain>
    </source>
</reference>